<evidence type="ECO:0000313" key="3">
    <source>
        <dbReference type="Proteomes" id="UP000294739"/>
    </source>
</evidence>
<comment type="caution">
    <text evidence="2">The sequence shown here is derived from an EMBL/GenBank/DDBJ whole genome shotgun (WGS) entry which is preliminary data.</text>
</comment>
<reference evidence="2 3" key="1">
    <citation type="submission" date="2019-03" db="EMBL/GenBank/DDBJ databases">
        <title>Draft genome sequences of novel Actinobacteria.</title>
        <authorList>
            <person name="Sahin N."/>
            <person name="Ay H."/>
            <person name="Saygin H."/>
        </authorList>
    </citation>
    <scope>NUCLEOTIDE SEQUENCE [LARGE SCALE GENOMIC DNA]</scope>
    <source>
        <strain evidence="2 3">5K138</strain>
    </source>
</reference>
<name>A0A4R5CUH5_9ACTN</name>
<gene>
    <name evidence="2" type="ORF">E1269_23180</name>
</gene>
<feature type="compositionally biased region" description="Basic and acidic residues" evidence="1">
    <location>
        <begin position="1"/>
        <end position="16"/>
    </location>
</feature>
<dbReference type="AlphaFoldDB" id="A0A4R5CUH5"/>
<feature type="region of interest" description="Disordered" evidence="1">
    <location>
        <begin position="1"/>
        <end position="65"/>
    </location>
</feature>
<evidence type="ECO:0000256" key="1">
    <source>
        <dbReference type="SAM" id="MobiDB-lite"/>
    </source>
</evidence>
<organism evidence="2 3">
    <name type="scientific">Jiangella asiatica</name>
    <dbReference type="NCBI Taxonomy" id="2530372"/>
    <lineage>
        <taxon>Bacteria</taxon>
        <taxon>Bacillati</taxon>
        <taxon>Actinomycetota</taxon>
        <taxon>Actinomycetes</taxon>
        <taxon>Jiangellales</taxon>
        <taxon>Jiangellaceae</taxon>
        <taxon>Jiangella</taxon>
    </lineage>
</organism>
<dbReference type="RefSeq" id="WP_131899010.1">
    <property type="nucleotide sequence ID" value="NZ_SMKZ01000041.1"/>
</dbReference>
<evidence type="ECO:0000313" key="2">
    <source>
        <dbReference type="EMBL" id="TDE01485.1"/>
    </source>
</evidence>
<dbReference type="InParanoid" id="A0A4R5CUH5"/>
<feature type="compositionally biased region" description="Basic and acidic residues" evidence="1">
    <location>
        <begin position="53"/>
        <end position="65"/>
    </location>
</feature>
<dbReference type="Proteomes" id="UP000294739">
    <property type="component" value="Unassembled WGS sequence"/>
</dbReference>
<accession>A0A4R5CUH5</accession>
<proteinExistence type="predicted"/>
<protein>
    <submittedName>
        <fullName evidence="2">Uncharacterized protein</fullName>
    </submittedName>
</protein>
<keyword evidence="3" id="KW-1185">Reference proteome</keyword>
<dbReference type="EMBL" id="SMKZ01000041">
    <property type="protein sequence ID" value="TDE01485.1"/>
    <property type="molecule type" value="Genomic_DNA"/>
</dbReference>
<sequence length="65" mass="6942">MNRHDHEDADFADEHSSTTFADEMPGGPEGVPEPESPTGRGGAGGMNPDAQPDENRPRDRPPKSS</sequence>